<feature type="domain" description="Reverse transcriptase zinc-binding" evidence="1">
    <location>
        <begin position="58"/>
        <end position="144"/>
    </location>
</feature>
<evidence type="ECO:0000259" key="1">
    <source>
        <dbReference type="Pfam" id="PF13966"/>
    </source>
</evidence>
<keyword evidence="3" id="KW-1185">Reference proteome</keyword>
<protein>
    <recommendedName>
        <fullName evidence="1">Reverse transcriptase zinc-binding domain-containing protein</fullName>
    </recommendedName>
</protein>
<dbReference type="EMBL" id="JBBNAG010000008">
    <property type="protein sequence ID" value="KAK9110977.1"/>
    <property type="molecule type" value="Genomic_DNA"/>
</dbReference>
<gene>
    <name evidence="2" type="ORF">Scep_018496</name>
</gene>
<name>A0AAP0NK61_9MAGN</name>
<dbReference type="Proteomes" id="UP001419268">
    <property type="component" value="Unassembled WGS sequence"/>
</dbReference>
<evidence type="ECO:0000313" key="3">
    <source>
        <dbReference type="Proteomes" id="UP001419268"/>
    </source>
</evidence>
<dbReference type="Pfam" id="PF13966">
    <property type="entry name" value="zf-RVT"/>
    <property type="match status" value="1"/>
</dbReference>
<sequence>MENTLSRYVTITGEWSWADFHSLLPAGVVLRIAAIPPTDPNGTDNDLIFWVHSKSVVFTTSSAYASFSHHSWLEPGKEWALVWKCAVHEKVRFFLWLALHNALLTNDVRHRRHIGNDLSCGLCGGEMEDLNHILRECPMSSLVWHDFLYRNQMETLLELHLNQWIVENLSNNTVFRGVGWSTFFATAVDALE</sequence>
<organism evidence="2 3">
    <name type="scientific">Stephania cephalantha</name>
    <dbReference type="NCBI Taxonomy" id="152367"/>
    <lineage>
        <taxon>Eukaryota</taxon>
        <taxon>Viridiplantae</taxon>
        <taxon>Streptophyta</taxon>
        <taxon>Embryophyta</taxon>
        <taxon>Tracheophyta</taxon>
        <taxon>Spermatophyta</taxon>
        <taxon>Magnoliopsida</taxon>
        <taxon>Ranunculales</taxon>
        <taxon>Menispermaceae</taxon>
        <taxon>Menispermoideae</taxon>
        <taxon>Cissampelideae</taxon>
        <taxon>Stephania</taxon>
    </lineage>
</organism>
<evidence type="ECO:0000313" key="2">
    <source>
        <dbReference type="EMBL" id="KAK9110977.1"/>
    </source>
</evidence>
<proteinExistence type="predicted"/>
<dbReference type="AlphaFoldDB" id="A0AAP0NK61"/>
<comment type="caution">
    <text evidence="2">The sequence shown here is derived from an EMBL/GenBank/DDBJ whole genome shotgun (WGS) entry which is preliminary data.</text>
</comment>
<dbReference type="InterPro" id="IPR026960">
    <property type="entry name" value="RVT-Znf"/>
</dbReference>
<reference evidence="2 3" key="1">
    <citation type="submission" date="2024-01" db="EMBL/GenBank/DDBJ databases">
        <title>Genome assemblies of Stephania.</title>
        <authorList>
            <person name="Yang L."/>
        </authorList>
    </citation>
    <scope>NUCLEOTIDE SEQUENCE [LARGE SCALE GENOMIC DNA]</scope>
    <source>
        <strain evidence="2">JXDWG</strain>
        <tissue evidence="2">Leaf</tissue>
    </source>
</reference>
<accession>A0AAP0NK61</accession>